<dbReference type="GO" id="GO:0005615">
    <property type="term" value="C:extracellular space"/>
    <property type="evidence" value="ECO:0007669"/>
    <property type="project" value="TreeGrafter"/>
</dbReference>
<dbReference type="GO" id="GO:0006581">
    <property type="term" value="P:acetylcholine catabolic process"/>
    <property type="evidence" value="ECO:0007669"/>
    <property type="project" value="TreeGrafter"/>
</dbReference>
<feature type="active site" description="Charge relay system" evidence="8">
    <location>
        <position position="360"/>
    </location>
</feature>
<evidence type="ECO:0000256" key="6">
    <source>
        <dbReference type="ARBA" id="ARBA00023180"/>
    </source>
</evidence>
<keyword evidence="6" id="KW-0325">Glycoprotein</keyword>
<dbReference type="GO" id="GO:0019695">
    <property type="term" value="P:choline metabolic process"/>
    <property type="evidence" value="ECO:0007669"/>
    <property type="project" value="TreeGrafter"/>
</dbReference>
<feature type="domain" description="Carboxylesterase type B" evidence="10">
    <location>
        <begin position="43"/>
        <end position="555"/>
    </location>
</feature>
<organism evidence="11 12">
    <name type="scientific">Caerostris extrusa</name>
    <name type="common">Bark spider</name>
    <name type="synonym">Caerostris bankana</name>
    <dbReference type="NCBI Taxonomy" id="172846"/>
    <lineage>
        <taxon>Eukaryota</taxon>
        <taxon>Metazoa</taxon>
        <taxon>Ecdysozoa</taxon>
        <taxon>Arthropoda</taxon>
        <taxon>Chelicerata</taxon>
        <taxon>Arachnida</taxon>
        <taxon>Araneae</taxon>
        <taxon>Araneomorphae</taxon>
        <taxon>Entelegynae</taxon>
        <taxon>Araneoidea</taxon>
        <taxon>Araneidae</taxon>
        <taxon>Caerostris</taxon>
    </lineage>
</organism>
<keyword evidence="3 9" id="KW-0378">Hydrolase</keyword>
<evidence type="ECO:0000256" key="7">
    <source>
        <dbReference type="ARBA" id="ARBA00048484"/>
    </source>
</evidence>
<evidence type="ECO:0000256" key="9">
    <source>
        <dbReference type="RuleBase" id="RU361235"/>
    </source>
</evidence>
<keyword evidence="2" id="KW-0719">Serine esterase</keyword>
<evidence type="ECO:0000259" key="10">
    <source>
        <dbReference type="Pfam" id="PF00135"/>
    </source>
</evidence>
<dbReference type="Proteomes" id="UP001054945">
    <property type="component" value="Unassembled WGS sequence"/>
</dbReference>
<evidence type="ECO:0000256" key="8">
    <source>
        <dbReference type="PIRSR" id="PIRSR600997-1"/>
    </source>
</evidence>
<keyword evidence="5" id="KW-1015">Disulfide bond</keyword>
<dbReference type="InterPro" id="IPR019826">
    <property type="entry name" value="Carboxylesterase_B_AS"/>
</dbReference>
<evidence type="ECO:0000313" key="12">
    <source>
        <dbReference type="Proteomes" id="UP001054945"/>
    </source>
</evidence>
<dbReference type="PANTHER" id="PTHR43918:SF4">
    <property type="entry name" value="CARBOXYLIC ESTER HYDROLASE"/>
    <property type="match status" value="1"/>
</dbReference>
<proteinExistence type="inferred from homology"/>
<accession>A0AAV4U105</accession>
<sequence length="562" mass="62985">MFSDESSNIVLLNYHPKMKLELLFVSLILNILATSICQETQGRIVDTTTGPIQGTTSYVLQKPVQTFLGIPYAKPPIGDLRFSKPEPKEPWTETFMATSMAPACIQNAIYPFPWYDFESGKSEDCLYLNIWAPIDCKNGSKKAVMFWMHGGGPFGSNRKTVYDGRSLAAFGDVILVSPNFRLGLLGFFTSGTAELPGNNGLWDLITALHWVRDNIESFGGDPDRITLHGESSGSFYVSLFCLSPFTKGLFSKAILQSGTAMLLQSNTMDTNVATSQRIAKAMNCATDDRNIENDTQNVLKCLKEKDAFELVNTLMSFNPASDMDFLPQYGDDLFPVPPYEVIKNGNFHHVPLLIGDVKDEGVNMVTMHPEIFGFFGEKDTLINKTYGTSLIQGTVDGFLHCSGADVASYYLDNIADDDYYAIRHQTHVANGEITLTCPTSYFAESYAESGMDVYYYLYTHRPSTTPWAPWMGTGHFEETQFVFGQPLLEPQRYTPEEQQLSQKMIETWAQFAKQGNPIICHDWPTYNKQNHTLMIIDTEFNGNLGTGPSLENCNFLRRCFVL</sequence>
<dbReference type="PROSITE" id="PS00941">
    <property type="entry name" value="CARBOXYLESTERASE_B_2"/>
    <property type="match status" value="1"/>
</dbReference>
<dbReference type="EMBL" id="BPLR01012104">
    <property type="protein sequence ID" value="GIY51418.1"/>
    <property type="molecule type" value="Genomic_DNA"/>
</dbReference>
<keyword evidence="4" id="KW-0531">Neurotransmitter degradation</keyword>
<dbReference type="Pfam" id="PF00135">
    <property type="entry name" value="COesterase"/>
    <property type="match status" value="1"/>
</dbReference>
<dbReference type="PROSITE" id="PS00122">
    <property type="entry name" value="CARBOXYLESTERASE_B_1"/>
    <property type="match status" value="1"/>
</dbReference>
<dbReference type="InterPro" id="IPR029058">
    <property type="entry name" value="AB_hydrolase_fold"/>
</dbReference>
<evidence type="ECO:0000256" key="4">
    <source>
        <dbReference type="ARBA" id="ARBA00022867"/>
    </source>
</evidence>
<dbReference type="PRINTS" id="PR00878">
    <property type="entry name" value="CHOLNESTRASE"/>
</dbReference>
<evidence type="ECO:0000313" key="11">
    <source>
        <dbReference type="EMBL" id="GIY51418.1"/>
    </source>
</evidence>
<feature type="active site" description="Charge relay system" evidence="8">
    <location>
        <position position="475"/>
    </location>
</feature>
<dbReference type="PANTHER" id="PTHR43918">
    <property type="entry name" value="ACETYLCHOLINESTERASE"/>
    <property type="match status" value="1"/>
</dbReference>
<dbReference type="Gene3D" id="3.40.50.1820">
    <property type="entry name" value="alpha/beta hydrolase"/>
    <property type="match status" value="1"/>
</dbReference>
<evidence type="ECO:0000256" key="5">
    <source>
        <dbReference type="ARBA" id="ARBA00023157"/>
    </source>
</evidence>
<dbReference type="EC" id="3.1.1.-" evidence="9"/>
<evidence type="ECO:0000256" key="3">
    <source>
        <dbReference type="ARBA" id="ARBA00022801"/>
    </source>
</evidence>
<dbReference type="AlphaFoldDB" id="A0AAV4U105"/>
<dbReference type="GO" id="GO:0003990">
    <property type="term" value="F:acetylcholinesterase activity"/>
    <property type="evidence" value="ECO:0007669"/>
    <property type="project" value="UniProtKB-EC"/>
</dbReference>
<comment type="caution">
    <text evidence="11">The sequence shown here is derived from an EMBL/GenBank/DDBJ whole genome shotgun (WGS) entry which is preliminary data.</text>
</comment>
<dbReference type="FunFam" id="3.40.50.1820:FF:000029">
    <property type="entry name" value="Acetylcholinesterase"/>
    <property type="match status" value="1"/>
</dbReference>
<keyword evidence="12" id="KW-1185">Reference proteome</keyword>
<dbReference type="GO" id="GO:0005886">
    <property type="term" value="C:plasma membrane"/>
    <property type="evidence" value="ECO:0007669"/>
    <property type="project" value="TreeGrafter"/>
</dbReference>
<protein>
    <recommendedName>
        <fullName evidence="9">Carboxylic ester hydrolase</fullName>
        <ecNumber evidence="9">3.1.1.-</ecNumber>
    </recommendedName>
</protein>
<dbReference type="InterPro" id="IPR019819">
    <property type="entry name" value="Carboxylesterase_B_CS"/>
</dbReference>
<gene>
    <name evidence="11" type="ORF">CEXT_68721</name>
</gene>
<comment type="similarity">
    <text evidence="1 9">Belongs to the type-B carboxylesterase/lipase family.</text>
</comment>
<name>A0AAV4U105_CAEEX</name>
<dbReference type="SUPFAM" id="SSF53474">
    <property type="entry name" value="alpha/beta-Hydrolases"/>
    <property type="match status" value="1"/>
</dbReference>
<dbReference type="InterPro" id="IPR050654">
    <property type="entry name" value="AChE-related_enzymes"/>
</dbReference>
<evidence type="ECO:0000256" key="1">
    <source>
        <dbReference type="ARBA" id="ARBA00005964"/>
    </source>
</evidence>
<reference evidence="11 12" key="1">
    <citation type="submission" date="2021-06" db="EMBL/GenBank/DDBJ databases">
        <title>Caerostris extrusa draft genome.</title>
        <authorList>
            <person name="Kono N."/>
            <person name="Arakawa K."/>
        </authorList>
    </citation>
    <scope>NUCLEOTIDE SEQUENCE [LARGE SCALE GENOMIC DNA]</scope>
</reference>
<dbReference type="InterPro" id="IPR000997">
    <property type="entry name" value="Cholinesterase"/>
</dbReference>
<dbReference type="InterPro" id="IPR002018">
    <property type="entry name" value="CarbesteraseB"/>
</dbReference>
<comment type="catalytic activity">
    <reaction evidence="7">
        <text>acetylcholine + H2O = choline + acetate + H(+)</text>
        <dbReference type="Rhea" id="RHEA:17561"/>
        <dbReference type="ChEBI" id="CHEBI:15354"/>
        <dbReference type="ChEBI" id="CHEBI:15355"/>
        <dbReference type="ChEBI" id="CHEBI:15377"/>
        <dbReference type="ChEBI" id="CHEBI:15378"/>
        <dbReference type="ChEBI" id="CHEBI:30089"/>
        <dbReference type="EC" id="3.1.1.7"/>
    </reaction>
</comment>
<feature type="active site" description="Acyl-ester intermediate" evidence="8">
    <location>
        <position position="231"/>
    </location>
</feature>
<evidence type="ECO:0000256" key="2">
    <source>
        <dbReference type="ARBA" id="ARBA00022487"/>
    </source>
</evidence>